<feature type="region of interest" description="Disordered" evidence="6">
    <location>
        <begin position="760"/>
        <end position="790"/>
    </location>
</feature>
<gene>
    <name evidence="7" type="ORF">TEA_021691</name>
</gene>
<dbReference type="SUPFAM" id="SSF48592">
    <property type="entry name" value="GroEL equatorial domain-like"/>
    <property type="match status" value="1"/>
</dbReference>
<keyword evidence="8" id="KW-1185">Reference proteome</keyword>
<dbReference type="PRINTS" id="PR00298">
    <property type="entry name" value="CHAPERONIN60"/>
</dbReference>
<accession>A0A4S4EKD4</accession>
<dbReference type="FunFam" id="3.50.7.10:FF:000001">
    <property type="entry name" value="60 kDa chaperonin"/>
    <property type="match status" value="1"/>
</dbReference>
<evidence type="ECO:0000256" key="6">
    <source>
        <dbReference type="SAM" id="MobiDB-lite"/>
    </source>
</evidence>
<evidence type="ECO:0000313" key="7">
    <source>
        <dbReference type="EMBL" id="THG16436.1"/>
    </source>
</evidence>
<dbReference type="SUPFAM" id="SSF54849">
    <property type="entry name" value="GroEL-intermediate domain like"/>
    <property type="match status" value="2"/>
</dbReference>
<protein>
    <submittedName>
        <fullName evidence="7">Uncharacterized protein</fullName>
    </submittedName>
</protein>
<dbReference type="CDD" id="cd03344">
    <property type="entry name" value="GroEL"/>
    <property type="match status" value="1"/>
</dbReference>
<dbReference type="InterPro" id="IPR027410">
    <property type="entry name" value="TCP-1-like_intermed_sf"/>
</dbReference>
<keyword evidence="4" id="KW-0143">Chaperone</keyword>
<comment type="caution">
    <text evidence="7">The sequence shown here is derived from an EMBL/GenBank/DDBJ whole genome shotgun (WGS) entry which is preliminary data.</text>
</comment>
<sequence>MAKELYFNHDGSATKKLLVTFQAQISLLSLSQLLFTNFAGVDLVAELVGVTLGPKGRNVVLQNKYGPPKIVNDGETILKEIELEDPLENVGVKLVRQAGAKTNDIAGDGSTTSIVLAQGLISEGVKVIAAGMNPIQISRGIEKTAKALVSELKQMSREVEDHELADVAAVSAGNDYAVGNMISDALRQVGRKGVVTIEKGNYVENALQIVEGMQFDRGYLSPYFVTDRRKMIVEFHDCKLLLVDRKITNPKEMFKLLDNAVKEKYPIVIVAEGIEQEALAPIIRNKLRGVLKAAAIKAPAFGERKSHYLDDIAILTGGTVIRDDMGLTLEKAGKEVLGTATKVVITKDSTLIVTDGSTQAAVKKRVSQIQKLVENRTTPMAAADTHKEHKDLRGSPQNKAMSMAAAVFIVIRIQYNSLNLQENTEEKFQKKILNERIAKLSGGIAILQVGAQTQVELKDKHLRIEDALNATKAAIEEGVVVGGGCSLLRLSLKIGAEIFRRALAYPIRQIAKNAGLNGNVVVDKVLSFDNASYGYNAARDHYEDLMASGIIDPSKVVRCCLEHAASVARTFLTSDLVVVNIKEPKPVQMRKPMPTSGFTKTSSVTSIVNSSSFLVYLEDNRFTLCFLFILLNPSLVTEAMKEDSCCLGSEYLAELLSGLVVLERIASIDTKPYRGSEEREGNNVGDRSECAVLNGPSSSRGFSGNWVGDLRFHCFNPLLCCFLAQRQGRLLNPRSSHCFDHEFDTFSFVTGHGRDPELKAFPGTPSPTSPIISDDLFRGNGDQKSDSVAGDRLGFRAPSFQLENAPVPP</sequence>
<dbReference type="NCBIfam" id="NF000592">
    <property type="entry name" value="PRK00013.1"/>
    <property type="match status" value="1"/>
</dbReference>
<dbReference type="Proteomes" id="UP000306102">
    <property type="component" value="Unassembled WGS sequence"/>
</dbReference>
<dbReference type="Gene3D" id="1.10.560.10">
    <property type="entry name" value="GroEL-like equatorial domain"/>
    <property type="match status" value="2"/>
</dbReference>
<feature type="compositionally biased region" description="Basic and acidic residues" evidence="6">
    <location>
        <begin position="775"/>
        <end position="785"/>
    </location>
</feature>
<dbReference type="STRING" id="542762.A0A4S4EKD4"/>
<name>A0A4S4EKD4_CAMSN</name>
<dbReference type="Pfam" id="PF00118">
    <property type="entry name" value="Cpn60_TCP1"/>
    <property type="match status" value="1"/>
</dbReference>
<dbReference type="SUPFAM" id="SSF52029">
    <property type="entry name" value="GroEL apical domain-like"/>
    <property type="match status" value="1"/>
</dbReference>
<dbReference type="PANTHER" id="PTHR45633">
    <property type="entry name" value="60 KDA HEAT SHOCK PROTEIN, MITOCHONDRIAL"/>
    <property type="match status" value="1"/>
</dbReference>
<evidence type="ECO:0000256" key="1">
    <source>
        <dbReference type="ARBA" id="ARBA00006607"/>
    </source>
</evidence>
<dbReference type="InterPro" id="IPR018370">
    <property type="entry name" value="Chaperonin_Cpn60_CS"/>
</dbReference>
<reference evidence="7 8" key="1">
    <citation type="journal article" date="2018" name="Proc. Natl. Acad. Sci. U.S.A.">
        <title>Draft genome sequence of Camellia sinensis var. sinensis provides insights into the evolution of the tea genome and tea quality.</title>
        <authorList>
            <person name="Wei C."/>
            <person name="Yang H."/>
            <person name="Wang S."/>
            <person name="Zhao J."/>
            <person name="Liu C."/>
            <person name="Gao L."/>
            <person name="Xia E."/>
            <person name="Lu Y."/>
            <person name="Tai Y."/>
            <person name="She G."/>
            <person name="Sun J."/>
            <person name="Cao H."/>
            <person name="Tong W."/>
            <person name="Gao Q."/>
            <person name="Li Y."/>
            <person name="Deng W."/>
            <person name="Jiang X."/>
            <person name="Wang W."/>
            <person name="Chen Q."/>
            <person name="Zhang S."/>
            <person name="Li H."/>
            <person name="Wu J."/>
            <person name="Wang P."/>
            <person name="Li P."/>
            <person name="Shi C."/>
            <person name="Zheng F."/>
            <person name="Jian J."/>
            <person name="Huang B."/>
            <person name="Shan D."/>
            <person name="Shi M."/>
            <person name="Fang C."/>
            <person name="Yue Y."/>
            <person name="Li F."/>
            <person name="Li D."/>
            <person name="Wei S."/>
            <person name="Han B."/>
            <person name="Jiang C."/>
            <person name="Yin Y."/>
            <person name="Xia T."/>
            <person name="Zhang Z."/>
            <person name="Bennetzen J.L."/>
            <person name="Zhao S."/>
            <person name="Wan X."/>
        </authorList>
    </citation>
    <scope>NUCLEOTIDE SEQUENCE [LARGE SCALE GENOMIC DNA]</scope>
    <source>
        <strain evidence="8">cv. Shuchazao</strain>
        <tissue evidence="7">Leaf</tissue>
    </source>
</reference>
<dbReference type="GO" id="GO:0005524">
    <property type="term" value="F:ATP binding"/>
    <property type="evidence" value="ECO:0007669"/>
    <property type="project" value="UniProtKB-KW"/>
</dbReference>
<dbReference type="GO" id="GO:0140662">
    <property type="term" value="F:ATP-dependent protein folding chaperone"/>
    <property type="evidence" value="ECO:0007669"/>
    <property type="project" value="InterPro"/>
</dbReference>
<dbReference type="NCBIfam" id="NF009487">
    <property type="entry name" value="PRK12849.1"/>
    <property type="match status" value="1"/>
</dbReference>
<dbReference type="InterPro" id="IPR001844">
    <property type="entry name" value="Cpn60/GroEL"/>
</dbReference>
<dbReference type="EMBL" id="SDRB02004094">
    <property type="protein sequence ID" value="THG16436.1"/>
    <property type="molecule type" value="Genomic_DNA"/>
</dbReference>
<evidence type="ECO:0000256" key="2">
    <source>
        <dbReference type="ARBA" id="ARBA00022741"/>
    </source>
</evidence>
<dbReference type="PROSITE" id="PS00296">
    <property type="entry name" value="CHAPERONINS_CPN60"/>
    <property type="match status" value="1"/>
</dbReference>
<comment type="similarity">
    <text evidence="1 5">Belongs to the chaperonin (HSP60) family.</text>
</comment>
<dbReference type="GO" id="GO:0042026">
    <property type="term" value="P:protein refolding"/>
    <property type="evidence" value="ECO:0007669"/>
    <property type="project" value="InterPro"/>
</dbReference>
<keyword evidence="3" id="KW-0067">ATP-binding</keyword>
<evidence type="ECO:0000256" key="3">
    <source>
        <dbReference type="ARBA" id="ARBA00022840"/>
    </source>
</evidence>
<evidence type="ECO:0000256" key="5">
    <source>
        <dbReference type="RuleBase" id="RU000418"/>
    </source>
</evidence>
<keyword evidence="2" id="KW-0547">Nucleotide-binding</keyword>
<dbReference type="InterPro" id="IPR027413">
    <property type="entry name" value="GROEL-like_equatorial_sf"/>
</dbReference>
<organism evidence="7 8">
    <name type="scientific">Camellia sinensis var. sinensis</name>
    <name type="common">China tea</name>
    <dbReference type="NCBI Taxonomy" id="542762"/>
    <lineage>
        <taxon>Eukaryota</taxon>
        <taxon>Viridiplantae</taxon>
        <taxon>Streptophyta</taxon>
        <taxon>Embryophyta</taxon>
        <taxon>Tracheophyta</taxon>
        <taxon>Spermatophyta</taxon>
        <taxon>Magnoliopsida</taxon>
        <taxon>eudicotyledons</taxon>
        <taxon>Gunneridae</taxon>
        <taxon>Pentapetalae</taxon>
        <taxon>asterids</taxon>
        <taxon>Ericales</taxon>
        <taxon>Theaceae</taxon>
        <taxon>Camellia</taxon>
    </lineage>
</organism>
<dbReference type="InterPro" id="IPR027409">
    <property type="entry name" value="GroEL-like_apical_dom_sf"/>
</dbReference>
<dbReference type="InterPro" id="IPR002423">
    <property type="entry name" value="Cpn60/GroEL/TCP-1"/>
</dbReference>
<evidence type="ECO:0000313" key="8">
    <source>
        <dbReference type="Proteomes" id="UP000306102"/>
    </source>
</evidence>
<dbReference type="AlphaFoldDB" id="A0A4S4EKD4"/>
<proteinExistence type="inferred from homology"/>
<dbReference type="Gene3D" id="3.50.7.10">
    <property type="entry name" value="GroEL"/>
    <property type="match status" value="2"/>
</dbReference>
<dbReference type="Gene3D" id="3.30.260.10">
    <property type="entry name" value="TCP-1-like chaperonin intermediate domain"/>
    <property type="match status" value="2"/>
</dbReference>
<evidence type="ECO:0000256" key="4">
    <source>
        <dbReference type="ARBA" id="ARBA00023186"/>
    </source>
</evidence>